<accession>A0A3S5Y7L3</accession>
<protein>
    <submittedName>
        <fullName evidence="2">SAM dependent methyltransferase</fullName>
    </submittedName>
</protein>
<evidence type="ECO:0000259" key="1">
    <source>
        <dbReference type="Pfam" id="PF13649"/>
    </source>
</evidence>
<dbReference type="InterPro" id="IPR041698">
    <property type="entry name" value="Methyltransf_25"/>
</dbReference>
<organism evidence="2">
    <name type="scientific">Rhodococcus hoagii (strain 103S)</name>
    <name type="common">Rhodococcus equi</name>
    <dbReference type="NCBI Taxonomy" id="685727"/>
    <lineage>
        <taxon>Bacteria</taxon>
        <taxon>Bacillati</taxon>
        <taxon>Actinomycetota</taxon>
        <taxon>Actinomycetes</taxon>
        <taxon>Mycobacteriales</taxon>
        <taxon>Nocardiaceae</taxon>
        <taxon>Prescottella</taxon>
    </lineage>
</organism>
<dbReference type="GO" id="GO:0008168">
    <property type="term" value="F:methyltransferase activity"/>
    <property type="evidence" value="ECO:0007669"/>
    <property type="project" value="UniProtKB-KW"/>
</dbReference>
<proteinExistence type="predicted"/>
<dbReference type="GO" id="GO:0032259">
    <property type="term" value="P:methylation"/>
    <property type="evidence" value="ECO:0007669"/>
    <property type="project" value="UniProtKB-KW"/>
</dbReference>
<evidence type="ECO:0000313" key="3">
    <source>
        <dbReference type="Proteomes" id="UP000006892"/>
    </source>
</evidence>
<name>A0A3S5Y7L3_RHOH1</name>
<dbReference type="CDD" id="cd02440">
    <property type="entry name" value="AdoMet_MTases"/>
    <property type="match status" value="1"/>
</dbReference>
<dbReference type="PANTHER" id="PTHR43591">
    <property type="entry name" value="METHYLTRANSFERASE"/>
    <property type="match status" value="1"/>
</dbReference>
<dbReference type="RefSeq" id="WP_013416110.1">
    <property type="nucleotide sequence ID" value="NC_014659.1"/>
</dbReference>
<dbReference type="InterPro" id="IPR029063">
    <property type="entry name" value="SAM-dependent_MTases_sf"/>
</dbReference>
<feature type="domain" description="Methyltransferase" evidence="1">
    <location>
        <begin position="52"/>
        <end position="147"/>
    </location>
</feature>
<keyword evidence="2" id="KW-0489">Methyltransferase</keyword>
<dbReference type="EMBL" id="FN563149">
    <property type="protein sequence ID" value="CBH48481.1"/>
    <property type="molecule type" value="Genomic_DNA"/>
</dbReference>
<dbReference type="KEGG" id="req:REQ_24420"/>
<dbReference type="PANTHER" id="PTHR43591:SF99">
    <property type="entry name" value="OS06G0646000 PROTEIN"/>
    <property type="match status" value="1"/>
</dbReference>
<dbReference type="Pfam" id="PF13649">
    <property type="entry name" value="Methyltransf_25"/>
    <property type="match status" value="1"/>
</dbReference>
<evidence type="ECO:0000313" key="2">
    <source>
        <dbReference type="EMBL" id="CBH48481.1"/>
    </source>
</evidence>
<dbReference type="AlphaFoldDB" id="A0A3S5Y7L3"/>
<dbReference type="SUPFAM" id="SSF53335">
    <property type="entry name" value="S-adenosyl-L-methionine-dependent methyltransferases"/>
    <property type="match status" value="1"/>
</dbReference>
<sequence>MVEVPDEVHTARIADLFDLVADSYDSLGVPFFGPIADRLVRAVAPRPGARALDVGCGRGAVLFRLADAVGPSGEVTGIDLAPRMVAVTGREARTRGLTNVHVQVMDAMRPSLPHGRYDIVTASFMLFFLPDPAAALTAWRSLLVPHGTVGVSTFGAWDPRWEELDDLFAPYRDTRFFPVDPRDPDGPFGADAAVEALMRTAGLVHERTTSFDLELEFDDPAQWYSWTRSHGQRMLWDSIPEDERDHVRDAALERVEGWRDEDGRVVTRHKIRLTLAQRP</sequence>
<reference evidence="2" key="1">
    <citation type="journal article" date="2010" name="PLoS Genet.">
        <title>The genome of a pathogenic rhodococcus: cooptive virulence underpinned by key gene acquisitions.</title>
        <authorList>
            <person name="Letek M."/>
            <person name="Gonzalez P."/>
            <person name="Macarthur I."/>
            <person name="Rodriguez H."/>
            <person name="Freeman T.C."/>
            <person name="Valero-Rello A."/>
            <person name="Blanco M."/>
            <person name="Buckley T."/>
            <person name="Cherevach I."/>
            <person name="Fahey R."/>
            <person name="Hapeshi A."/>
            <person name="Holdstock J."/>
            <person name="Leadon D."/>
            <person name="Navas J."/>
            <person name="Ocampo A."/>
            <person name="Quail M.A."/>
            <person name="Sanders M."/>
            <person name="Scortti M.M."/>
            <person name="Prescott J.F."/>
            <person name="Fogarty U."/>
            <person name="Meijer W.G."/>
            <person name="Parkhill J."/>
            <person name="Bentley S.D."/>
            <person name="Vazquez-Boland J.A."/>
        </authorList>
    </citation>
    <scope>NUCLEOTIDE SEQUENCE [LARGE SCALE GENOMIC DNA]</scope>
    <source>
        <strain evidence="2 3">103S</strain>
    </source>
</reference>
<keyword evidence="2" id="KW-0808">Transferase</keyword>
<gene>
    <name evidence="2" type="ordered locus">REQ_24420</name>
</gene>
<dbReference type="Gene3D" id="3.40.50.150">
    <property type="entry name" value="Vaccinia Virus protein VP39"/>
    <property type="match status" value="1"/>
</dbReference>
<dbReference type="Proteomes" id="UP001154400">
    <property type="component" value="Chromosome"/>
</dbReference>